<evidence type="ECO:0000313" key="2">
    <source>
        <dbReference type="EMBL" id="OJT11159.1"/>
    </source>
</evidence>
<comment type="caution">
    <text evidence="2">The sequence shown here is derived from an EMBL/GenBank/DDBJ whole genome shotgun (WGS) entry which is preliminary data.</text>
</comment>
<feature type="compositionally biased region" description="Low complexity" evidence="1">
    <location>
        <begin position="63"/>
        <end position="72"/>
    </location>
</feature>
<feature type="compositionally biased region" description="Low complexity" evidence="1">
    <location>
        <begin position="1"/>
        <end position="13"/>
    </location>
</feature>
<name>A0A1M2VU72_TRAPU</name>
<dbReference type="EMBL" id="MNAD01000682">
    <property type="protein sequence ID" value="OJT11159.1"/>
    <property type="molecule type" value="Genomic_DNA"/>
</dbReference>
<evidence type="ECO:0000313" key="3">
    <source>
        <dbReference type="Proteomes" id="UP000184267"/>
    </source>
</evidence>
<feature type="compositionally biased region" description="Basic and acidic residues" evidence="1">
    <location>
        <begin position="74"/>
        <end position="88"/>
    </location>
</feature>
<feature type="compositionally biased region" description="Polar residues" evidence="1">
    <location>
        <begin position="348"/>
        <end position="357"/>
    </location>
</feature>
<dbReference type="AlphaFoldDB" id="A0A1M2VU72"/>
<feature type="region of interest" description="Disordered" evidence="1">
    <location>
        <begin position="63"/>
        <end position="205"/>
    </location>
</feature>
<accession>A0A1M2VU72</accession>
<feature type="region of interest" description="Disordered" evidence="1">
    <location>
        <begin position="313"/>
        <end position="388"/>
    </location>
</feature>
<proteinExistence type="predicted"/>
<feature type="region of interest" description="Disordered" evidence="1">
    <location>
        <begin position="1"/>
        <end position="51"/>
    </location>
</feature>
<evidence type="ECO:0000256" key="1">
    <source>
        <dbReference type="SAM" id="MobiDB-lite"/>
    </source>
</evidence>
<feature type="region of interest" description="Disordered" evidence="1">
    <location>
        <begin position="242"/>
        <end position="301"/>
    </location>
</feature>
<feature type="region of interest" description="Disordered" evidence="1">
    <location>
        <begin position="213"/>
        <end position="232"/>
    </location>
</feature>
<keyword evidence="3" id="KW-1185">Reference proteome</keyword>
<feature type="compositionally biased region" description="Low complexity" evidence="1">
    <location>
        <begin position="331"/>
        <end position="344"/>
    </location>
</feature>
<feature type="compositionally biased region" description="Low complexity" evidence="1">
    <location>
        <begin position="181"/>
        <end position="199"/>
    </location>
</feature>
<gene>
    <name evidence="2" type="ORF">TRAPUB_12315</name>
</gene>
<sequence>MANTRPTNPTTRPGLVVAPKPRRRAGEAKKAKEEKKIAKERKEASARETKDKLANLEVEIVQQQQAQRQLRSQHSKDVKKDPQKEVLAKRKCAPSPEVSETEDLEKSEVDAMDVEPPEQPTLVPCRRRRRQATPVDDESSDLTDPEEDDEPVKKKPKAPKNALRLTVEAAKEKLKRATVPASTASAHSDSAFSADTATTKQQSRVHHWAANVKMASPNSATTSSFSSNSVPRTLSIPATPYAAEEKAVSTRTKGKKAAKEEGKMREARVKAEPGEDAANLGYGATEDEAPEAEAAKISPLKNGERLTSTALVKCEPVDLSTPGRPKKARRTVPVQPTRTQPPAREGTKSTAGSSHSSVIVIEDDGDDDEDFPQTTRAPRNTAKNSDLPQCATANNTWRRVFIPTLLAWLGSLDNPWLSSDIITVATLRKIWDAVYGADSPYTIVANDRVCGVVSTSTRGT</sequence>
<feature type="compositionally biased region" description="Basic and acidic residues" evidence="1">
    <location>
        <begin position="24"/>
        <end position="51"/>
    </location>
</feature>
<protein>
    <submittedName>
        <fullName evidence="2">Uncharacterized protein</fullName>
    </submittedName>
</protein>
<feature type="compositionally biased region" description="Acidic residues" evidence="1">
    <location>
        <begin position="361"/>
        <end position="371"/>
    </location>
</feature>
<organism evidence="2 3">
    <name type="scientific">Trametes pubescens</name>
    <name type="common">White-rot fungus</name>
    <dbReference type="NCBI Taxonomy" id="154538"/>
    <lineage>
        <taxon>Eukaryota</taxon>
        <taxon>Fungi</taxon>
        <taxon>Dikarya</taxon>
        <taxon>Basidiomycota</taxon>
        <taxon>Agaricomycotina</taxon>
        <taxon>Agaricomycetes</taxon>
        <taxon>Polyporales</taxon>
        <taxon>Polyporaceae</taxon>
        <taxon>Trametes</taxon>
    </lineage>
</organism>
<reference evidence="2 3" key="1">
    <citation type="submission" date="2016-10" db="EMBL/GenBank/DDBJ databases">
        <title>Genome sequence of the basidiomycete white-rot fungus Trametes pubescens.</title>
        <authorList>
            <person name="Makela M.R."/>
            <person name="Granchi Z."/>
            <person name="Peng M."/>
            <person name="De Vries R.P."/>
            <person name="Grigoriev I."/>
            <person name="Riley R."/>
            <person name="Hilden K."/>
        </authorList>
    </citation>
    <scope>NUCLEOTIDE SEQUENCE [LARGE SCALE GENOMIC DNA]</scope>
    <source>
        <strain evidence="2 3">FBCC735</strain>
    </source>
</reference>
<dbReference type="Proteomes" id="UP000184267">
    <property type="component" value="Unassembled WGS sequence"/>
</dbReference>
<dbReference type="OrthoDB" id="3181351at2759"/>
<feature type="compositionally biased region" description="Polar residues" evidence="1">
    <location>
        <begin position="372"/>
        <end position="388"/>
    </location>
</feature>
<feature type="compositionally biased region" description="Basic and acidic residues" evidence="1">
    <location>
        <begin position="257"/>
        <end position="273"/>
    </location>
</feature>
<feature type="compositionally biased region" description="Low complexity" evidence="1">
    <location>
        <begin position="215"/>
        <end position="229"/>
    </location>
</feature>
<feature type="compositionally biased region" description="Acidic residues" evidence="1">
    <location>
        <begin position="135"/>
        <end position="150"/>
    </location>
</feature>